<gene>
    <name evidence="2" type="ORF">QLQ87_11400</name>
</gene>
<accession>A0AAX3VLX3</accession>
<protein>
    <submittedName>
        <fullName evidence="2">P63C domain-containing protein</fullName>
    </submittedName>
</protein>
<name>A0AAX3VLX3_AERSA</name>
<dbReference type="InterPro" id="IPR018874">
    <property type="entry name" value="Phage_Mx8_p63_C"/>
</dbReference>
<evidence type="ECO:0000313" key="2">
    <source>
        <dbReference type="EMBL" id="WHF34837.1"/>
    </source>
</evidence>
<evidence type="ECO:0000313" key="3">
    <source>
        <dbReference type="Proteomes" id="UP001239426"/>
    </source>
</evidence>
<dbReference type="AlphaFoldDB" id="A0AAX3VLX3"/>
<sequence>MSEKDVLKALHTAELSIGDTAVTCHILSNGERLISTAGMFSALNRPRRGRRDVDAKNLPTFMASNNLIPFVPEELYDIISPIQFEVDGGFIAEGFRAEILPLVCETYLSARDAMALTPAQLQTAQRCEIIIRGLSRVGIVALIDEVTGYQSARPIDALRIILEEYISKELRKWVKTFPDEFYKQMFRLRGWPLDNIHSRPSVVGHYTNDLVYERLAPCVLRELKNNNPKDELGNRKYRHHQWLTESGHPRLKEHLNAVITLMKISKSWDVFMAHMDQALPRYGDTIPFDFLLDED</sequence>
<dbReference type="Proteomes" id="UP001239426">
    <property type="component" value="Chromosome"/>
</dbReference>
<dbReference type="EMBL" id="CP124841">
    <property type="protein sequence ID" value="WHF34837.1"/>
    <property type="molecule type" value="Genomic_DNA"/>
</dbReference>
<dbReference type="RefSeq" id="WP_282683219.1">
    <property type="nucleotide sequence ID" value="NZ_CP124841.1"/>
</dbReference>
<organism evidence="2 3">
    <name type="scientific">Aeromonas salmonicida</name>
    <dbReference type="NCBI Taxonomy" id="645"/>
    <lineage>
        <taxon>Bacteria</taxon>
        <taxon>Pseudomonadati</taxon>
        <taxon>Pseudomonadota</taxon>
        <taxon>Gammaproteobacteria</taxon>
        <taxon>Aeromonadales</taxon>
        <taxon>Aeromonadaceae</taxon>
        <taxon>Aeromonas</taxon>
    </lineage>
</organism>
<proteinExistence type="predicted"/>
<feature type="domain" description="Bacteriophage Mx8 p63 C-terminal" evidence="1">
    <location>
        <begin position="161"/>
        <end position="251"/>
    </location>
</feature>
<dbReference type="Pfam" id="PF10546">
    <property type="entry name" value="P63C"/>
    <property type="match status" value="1"/>
</dbReference>
<evidence type="ECO:0000259" key="1">
    <source>
        <dbReference type="Pfam" id="PF10546"/>
    </source>
</evidence>
<reference evidence="2" key="1">
    <citation type="submission" date="2023-05" db="EMBL/GenBank/DDBJ databases">
        <title>Aeromonas salmonicida 57, complete genome.</title>
        <authorList>
            <person name="Shao L."/>
        </authorList>
    </citation>
    <scope>NUCLEOTIDE SEQUENCE</scope>
    <source>
        <strain evidence="2">57</strain>
    </source>
</reference>